<dbReference type="RefSeq" id="WP_150416951.1">
    <property type="nucleotide sequence ID" value="NZ_VYQF01000012.1"/>
</dbReference>
<name>A0A5J5IAJ4_9BACT</name>
<evidence type="ECO:0000313" key="3">
    <source>
        <dbReference type="EMBL" id="KAA9035531.1"/>
    </source>
</evidence>
<feature type="compositionally biased region" description="Polar residues" evidence="1">
    <location>
        <begin position="109"/>
        <end position="124"/>
    </location>
</feature>
<keyword evidence="2" id="KW-0812">Transmembrane</keyword>
<feature type="transmembrane region" description="Helical" evidence="2">
    <location>
        <begin position="65"/>
        <end position="85"/>
    </location>
</feature>
<feature type="compositionally biased region" description="Basic and acidic residues" evidence="1">
    <location>
        <begin position="125"/>
        <end position="143"/>
    </location>
</feature>
<evidence type="ECO:0000256" key="1">
    <source>
        <dbReference type="SAM" id="MobiDB-lite"/>
    </source>
</evidence>
<keyword evidence="2" id="KW-1133">Transmembrane helix</keyword>
<sequence>MDIQQHFDNQDEFNKLVARNLELKKELEREQVLHTMLYKEWKELSEKMSSQEHEAYENSRPKNLFYKYAFFLLLIALIPAVYFLYPQTGSGKLSASPPVAADSLSGMNTTTAITEPPQQDSISTNKEKQISSRDVSHEPAQEKPIIKTVEKTPPAHDSSSTAPLVVHKPVIETPLTNEARDSISSDGFSAYFNHRRNPYRRNSERYKVWAEGWKEGKAEGEKVVEKNPTVKQ</sequence>
<reference evidence="3 4" key="1">
    <citation type="submission" date="2019-09" db="EMBL/GenBank/DDBJ databases">
        <title>Draft genome sequence of Ginsengibacter sp. BR5-29.</title>
        <authorList>
            <person name="Im W.-T."/>
        </authorList>
    </citation>
    <scope>NUCLEOTIDE SEQUENCE [LARGE SCALE GENOMIC DNA]</scope>
    <source>
        <strain evidence="3 4">BR5-29</strain>
    </source>
</reference>
<dbReference type="EMBL" id="VYQF01000012">
    <property type="protein sequence ID" value="KAA9035531.1"/>
    <property type="molecule type" value="Genomic_DNA"/>
</dbReference>
<evidence type="ECO:0000313" key="4">
    <source>
        <dbReference type="Proteomes" id="UP000326903"/>
    </source>
</evidence>
<organism evidence="3 4">
    <name type="scientific">Ginsengibacter hankyongi</name>
    <dbReference type="NCBI Taxonomy" id="2607284"/>
    <lineage>
        <taxon>Bacteria</taxon>
        <taxon>Pseudomonadati</taxon>
        <taxon>Bacteroidota</taxon>
        <taxon>Chitinophagia</taxon>
        <taxon>Chitinophagales</taxon>
        <taxon>Chitinophagaceae</taxon>
        <taxon>Ginsengibacter</taxon>
    </lineage>
</organism>
<keyword evidence="2" id="KW-0472">Membrane</keyword>
<evidence type="ECO:0000256" key="2">
    <source>
        <dbReference type="SAM" id="Phobius"/>
    </source>
</evidence>
<dbReference type="AlphaFoldDB" id="A0A5J5IAJ4"/>
<comment type="caution">
    <text evidence="3">The sequence shown here is derived from an EMBL/GenBank/DDBJ whole genome shotgun (WGS) entry which is preliminary data.</text>
</comment>
<accession>A0A5J5IAJ4</accession>
<feature type="region of interest" description="Disordered" evidence="1">
    <location>
        <begin position="109"/>
        <end position="143"/>
    </location>
</feature>
<keyword evidence="4" id="KW-1185">Reference proteome</keyword>
<gene>
    <name evidence="3" type="ORF">FW778_21475</name>
</gene>
<protein>
    <submittedName>
        <fullName evidence="3">Uncharacterized protein</fullName>
    </submittedName>
</protein>
<dbReference type="Proteomes" id="UP000326903">
    <property type="component" value="Unassembled WGS sequence"/>
</dbReference>
<proteinExistence type="predicted"/>